<organism evidence="3 4">
    <name type="scientific">Eumeta variegata</name>
    <name type="common">Bagworm moth</name>
    <name type="synonym">Eumeta japonica</name>
    <dbReference type="NCBI Taxonomy" id="151549"/>
    <lineage>
        <taxon>Eukaryota</taxon>
        <taxon>Metazoa</taxon>
        <taxon>Ecdysozoa</taxon>
        <taxon>Arthropoda</taxon>
        <taxon>Hexapoda</taxon>
        <taxon>Insecta</taxon>
        <taxon>Pterygota</taxon>
        <taxon>Neoptera</taxon>
        <taxon>Endopterygota</taxon>
        <taxon>Lepidoptera</taxon>
        <taxon>Glossata</taxon>
        <taxon>Ditrysia</taxon>
        <taxon>Tineoidea</taxon>
        <taxon>Psychidae</taxon>
        <taxon>Oiketicinae</taxon>
        <taxon>Eumeta</taxon>
    </lineage>
</organism>
<keyword evidence="2" id="KW-0812">Transmembrane</keyword>
<protein>
    <recommendedName>
        <fullName evidence="5">RNA-directed DNA polymerase from transposon BS</fullName>
    </recommendedName>
</protein>
<evidence type="ECO:0008006" key="5">
    <source>
        <dbReference type="Google" id="ProtNLM"/>
    </source>
</evidence>
<dbReference type="OrthoDB" id="7790673at2759"/>
<feature type="transmembrane region" description="Helical" evidence="2">
    <location>
        <begin position="182"/>
        <end position="205"/>
    </location>
</feature>
<proteinExistence type="predicted"/>
<dbReference type="AlphaFoldDB" id="A0A4C1W039"/>
<evidence type="ECO:0000256" key="1">
    <source>
        <dbReference type="SAM" id="MobiDB-lite"/>
    </source>
</evidence>
<dbReference type="EMBL" id="BGZK01000453">
    <property type="protein sequence ID" value="GBP44461.1"/>
    <property type="molecule type" value="Genomic_DNA"/>
</dbReference>
<evidence type="ECO:0000313" key="3">
    <source>
        <dbReference type="EMBL" id="GBP44461.1"/>
    </source>
</evidence>
<accession>A0A4C1W039</accession>
<keyword evidence="2" id="KW-1133">Transmembrane helix</keyword>
<feature type="region of interest" description="Disordered" evidence="1">
    <location>
        <begin position="12"/>
        <end position="55"/>
    </location>
</feature>
<feature type="compositionally biased region" description="Low complexity" evidence="1">
    <location>
        <begin position="44"/>
        <end position="55"/>
    </location>
</feature>
<keyword evidence="2" id="KW-0472">Membrane</keyword>
<evidence type="ECO:0000256" key="2">
    <source>
        <dbReference type="SAM" id="Phobius"/>
    </source>
</evidence>
<dbReference type="Proteomes" id="UP000299102">
    <property type="component" value="Unassembled WGS sequence"/>
</dbReference>
<reference evidence="3 4" key="1">
    <citation type="journal article" date="2019" name="Commun. Biol.">
        <title>The bagworm genome reveals a unique fibroin gene that provides high tensile strength.</title>
        <authorList>
            <person name="Kono N."/>
            <person name="Nakamura H."/>
            <person name="Ohtoshi R."/>
            <person name="Tomita M."/>
            <person name="Numata K."/>
            <person name="Arakawa K."/>
        </authorList>
    </citation>
    <scope>NUCLEOTIDE SEQUENCE [LARGE SCALE GENOMIC DNA]</scope>
</reference>
<comment type="caution">
    <text evidence="3">The sequence shown here is derived from an EMBL/GenBank/DDBJ whole genome shotgun (WGS) entry which is preliminary data.</text>
</comment>
<gene>
    <name evidence="3" type="ORF">EVAR_39469_1</name>
</gene>
<keyword evidence="4" id="KW-1185">Reference proteome</keyword>
<name>A0A4C1W039_EUMVA</name>
<evidence type="ECO:0000313" key="4">
    <source>
        <dbReference type="Proteomes" id="UP000299102"/>
    </source>
</evidence>
<sequence>MDAECQKYKRAAVTGEPVRKGGAPRPDVNLPKVGRETGSGGESGAPAAACARPGGSHQRIAAGSCFRSAPGGDHRQIDRHQPAFEEVNSIISEIVEWFSIINLLHNEGKTKLVKFSPSDSKLIDTKVVVKNEVLDIVDTALFLDLTLDSKLRCNSHITRLVKRLGSAAYVVKRIRRLTDESTARLVCFSFFHSLMTYVILLWGYADDIKTLFVLQKRAIRAVYNLRPMTSLKEKFKEMNILTLASQYIYENLVYVKRNIESFQKRSDIHDINTRHKNDLAVHKTLSK</sequence>